<protein>
    <submittedName>
        <fullName evidence="1">Uncharacterized protein</fullName>
    </submittedName>
</protein>
<name>A0A414TXM0_9BACT</name>
<reference evidence="1 2" key="1">
    <citation type="submission" date="2018-08" db="EMBL/GenBank/DDBJ databases">
        <title>A genome reference for cultivated species of the human gut microbiota.</title>
        <authorList>
            <person name="Zou Y."/>
            <person name="Xue W."/>
            <person name="Luo G."/>
        </authorList>
    </citation>
    <scope>NUCLEOTIDE SEQUENCE [LARGE SCALE GENOMIC DNA]</scope>
    <source>
        <strain evidence="1 2">AM22-1</strain>
    </source>
</reference>
<accession>A0A414TXM0</accession>
<sequence>MKMSKTAQGVQKLKDGDLKGALSIFSTFKYDFTRDERRIMRIAYETLCGHGAFYQSLGIDAGQMIVDATAILNTKYLSINKLN</sequence>
<dbReference type="AlphaFoldDB" id="A0A414TXM0"/>
<dbReference type="Proteomes" id="UP000286501">
    <property type="component" value="Unassembled WGS sequence"/>
</dbReference>
<gene>
    <name evidence="1" type="ORF">DW250_10050</name>
</gene>
<proteinExistence type="predicted"/>
<evidence type="ECO:0000313" key="2">
    <source>
        <dbReference type="Proteomes" id="UP000286501"/>
    </source>
</evidence>
<dbReference type="RefSeq" id="WP_118201118.1">
    <property type="nucleotide sequence ID" value="NZ_QRIE01000005.1"/>
</dbReference>
<evidence type="ECO:0000313" key="1">
    <source>
        <dbReference type="EMBL" id="RHG64782.1"/>
    </source>
</evidence>
<comment type="caution">
    <text evidence="1">The sequence shown here is derived from an EMBL/GenBank/DDBJ whole genome shotgun (WGS) entry which is preliminary data.</text>
</comment>
<organism evidence="1 2">
    <name type="scientific">Segatella copri</name>
    <dbReference type="NCBI Taxonomy" id="165179"/>
    <lineage>
        <taxon>Bacteria</taxon>
        <taxon>Pseudomonadati</taxon>
        <taxon>Bacteroidota</taxon>
        <taxon>Bacteroidia</taxon>
        <taxon>Bacteroidales</taxon>
        <taxon>Prevotellaceae</taxon>
        <taxon>Segatella</taxon>
    </lineage>
</organism>
<dbReference type="EMBL" id="QRIN01000040">
    <property type="protein sequence ID" value="RHG64782.1"/>
    <property type="molecule type" value="Genomic_DNA"/>
</dbReference>